<feature type="region of interest" description="Disordered" evidence="1">
    <location>
        <begin position="55"/>
        <end position="85"/>
    </location>
</feature>
<accession>A0A8H3QBJ8</accession>
<comment type="caution">
    <text evidence="2">The sequence shown here is derived from an EMBL/GenBank/DDBJ whole genome shotgun (WGS) entry which is preliminary data.</text>
</comment>
<proteinExistence type="predicted"/>
<name>A0A8H3QBJ8_9GLOM</name>
<dbReference type="Proteomes" id="UP000615446">
    <property type="component" value="Unassembled WGS sequence"/>
</dbReference>
<sequence>MENKILEQNENNTNIAEAATSQANRKVNQLKLIRAIYDVLKKDKSEVKVTAMAQKDKRNDIINQDQERPENKKKEQKMAHKKYEL</sequence>
<organism evidence="2 3">
    <name type="scientific">Rhizophagus clarus</name>
    <dbReference type="NCBI Taxonomy" id="94130"/>
    <lineage>
        <taxon>Eukaryota</taxon>
        <taxon>Fungi</taxon>
        <taxon>Fungi incertae sedis</taxon>
        <taxon>Mucoromycota</taxon>
        <taxon>Glomeromycotina</taxon>
        <taxon>Glomeromycetes</taxon>
        <taxon>Glomerales</taxon>
        <taxon>Glomeraceae</taxon>
        <taxon>Rhizophagus</taxon>
    </lineage>
</organism>
<evidence type="ECO:0000313" key="2">
    <source>
        <dbReference type="EMBL" id="GES72907.1"/>
    </source>
</evidence>
<dbReference type="AlphaFoldDB" id="A0A8H3QBJ8"/>
<reference evidence="2" key="1">
    <citation type="submission" date="2019-10" db="EMBL/GenBank/DDBJ databases">
        <title>Conservation and host-specific expression of non-tandemly repeated heterogenous ribosome RNA gene in arbuscular mycorrhizal fungi.</title>
        <authorList>
            <person name="Maeda T."/>
            <person name="Kobayashi Y."/>
            <person name="Nakagawa T."/>
            <person name="Ezawa T."/>
            <person name="Yamaguchi K."/>
            <person name="Bino T."/>
            <person name="Nishimoto Y."/>
            <person name="Shigenobu S."/>
            <person name="Kawaguchi M."/>
        </authorList>
    </citation>
    <scope>NUCLEOTIDE SEQUENCE</scope>
    <source>
        <strain evidence="2">HR1</strain>
    </source>
</reference>
<protein>
    <submittedName>
        <fullName evidence="2">Uncharacterized protein</fullName>
    </submittedName>
</protein>
<gene>
    <name evidence="2" type="ORF">RCL2_000045000</name>
</gene>
<dbReference type="EMBL" id="BLAL01000004">
    <property type="protein sequence ID" value="GES72907.1"/>
    <property type="molecule type" value="Genomic_DNA"/>
</dbReference>
<evidence type="ECO:0000313" key="3">
    <source>
        <dbReference type="Proteomes" id="UP000615446"/>
    </source>
</evidence>
<evidence type="ECO:0000256" key="1">
    <source>
        <dbReference type="SAM" id="MobiDB-lite"/>
    </source>
</evidence>